<feature type="region of interest" description="Disordered" evidence="1">
    <location>
        <begin position="250"/>
        <end position="309"/>
    </location>
</feature>
<dbReference type="OrthoDB" id="3352225at2759"/>
<dbReference type="AlphaFoldDB" id="A0A0D2L2Y9"/>
<protein>
    <recommendedName>
        <fullName evidence="2">DUF6699 domain-containing protein</fullName>
    </recommendedName>
</protein>
<keyword evidence="4" id="KW-1185">Reference proteome</keyword>
<feature type="compositionally biased region" description="Pro residues" evidence="1">
    <location>
        <begin position="1"/>
        <end position="29"/>
    </location>
</feature>
<gene>
    <name evidence="3" type="ORF">HYPSUDRAFT_141300</name>
</gene>
<name>A0A0D2L2Y9_HYPSF</name>
<dbReference type="OMA" id="GMITIQA"/>
<sequence>MWYPPPVAAGPHPGAAPHPGAPFARPEPPAQVLDRMDPFAAGDHYGPVLEPILVKIVDASVKVNPLISPLTDDGPERPYLKWDMLFETSTAVRSDEPPTLSWSNGRNQPATFPRLTSLRIISTMTPWMIVVKAKDLDRGVTCGEVIQAIWSDMSRLSTKQDFECLSPRDKAELGNAYKRNRSANPGVPGGSLGQGMRRLDFLRSCSMFGGIEANPNVVKRTCGAELPCVFVLRCGDRSLSLPQVQEQEARLRNADAQRARSASRNAGARSRANSVNTRISVHPPSSSSHSAYDNTSDSDEGGVDPGPRR</sequence>
<evidence type="ECO:0000313" key="4">
    <source>
        <dbReference type="Proteomes" id="UP000054270"/>
    </source>
</evidence>
<reference evidence="4" key="1">
    <citation type="submission" date="2014-04" db="EMBL/GenBank/DDBJ databases">
        <title>Evolutionary Origins and Diversification of the Mycorrhizal Mutualists.</title>
        <authorList>
            <consortium name="DOE Joint Genome Institute"/>
            <consortium name="Mycorrhizal Genomics Consortium"/>
            <person name="Kohler A."/>
            <person name="Kuo A."/>
            <person name="Nagy L.G."/>
            <person name="Floudas D."/>
            <person name="Copeland A."/>
            <person name="Barry K.W."/>
            <person name="Cichocki N."/>
            <person name="Veneault-Fourrey C."/>
            <person name="LaButti K."/>
            <person name="Lindquist E.A."/>
            <person name="Lipzen A."/>
            <person name="Lundell T."/>
            <person name="Morin E."/>
            <person name="Murat C."/>
            <person name="Riley R."/>
            <person name="Ohm R."/>
            <person name="Sun H."/>
            <person name="Tunlid A."/>
            <person name="Henrissat B."/>
            <person name="Grigoriev I.V."/>
            <person name="Hibbett D.S."/>
            <person name="Martin F."/>
        </authorList>
    </citation>
    <scope>NUCLEOTIDE SEQUENCE [LARGE SCALE GENOMIC DNA]</scope>
    <source>
        <strain evidence="4">FD-334 SS-4</strain>
    </source>
</reference>
<evidence type="ECO:0000313" key="3">
    <source>
        <dbReference type="EMBL" id="KJA21117.1"/>
    </source>
</evidence>
<proteinExistence type="predicted"/>
<dbReference type="EMBL" id="KN817561">
    <property type="protein sequence ID" value="KJA21117.1"/>
    <property type="molecule type" value="Genomic_DNA"/>
</dbReference>
<feature type="domain" description="DUF6699" evidence="2">
    <location>
        <begin position="80"/>
        <end position="215"/>
    </location>
</feature>
<accession>A0A0D2L2Y9</accession>
<feature type="region of interest" description="Disordered" evidence="1">
    <location>
        <begin position="1"/>
        <end position="31"/>
    </location>
</feature>
<feature type="compositionally biased region" description="Low complexity" evidence="1">
    <location>
        <begin position="259"/>
        <end position="290"/>
    </location>
</feature>
<organism evidence="3 4">
    <name type="scientific">Hypholoma sublateritium (strain FD-334 SS-4)</name>
    <dbReference type="NCBI Taxonomy" id="945553"/>
    <lineage>
        <taxon>Eukaryota</taxon>
        <taxon>Fungi</taxon>
        <taxon>Dikarya</taxon>
        <taxon>Basidiomycota</taxon>
        <taxon>Agaricomycotina</taxon>
        <taxon>Agaricomycetes</taxon>
        <taxon>Agaricomycetidae</taxon>
        <taxon>Agaricales</taxon>
        <taxon>Agaricineae</taxon>
        <taxon>Strophariaceae</taxon>
        <taxon>Hypholoma</taxon>
    </lineage>
</organism>
<dbReference type="STRING" id="945553.A0A0D2L2Y9"/>
<dbReference type="InterPro" id="IPR046522">
    <property type="entry name" value="DUF6699"/>
</dbReference>
<evidence type="ECO:0000256" key="1">
    <source>
        <dbReference type="SAM" id="MobiDB-lite"/>
    </source>
</evidence>
<evidence type="ECO:0000259" key="2">
    <source>
        <dbReference type="Pfam" id="PF20415"/>
    </source>
</evidence>
<dbReference type="Proteomes" id="UP000054270">
    <property type="component" value="Unassembled WGS sequence"/>
</dbReference>
<dbReference type="Pfam" id="PF20415">
    <property type="entry name" value="DUF6699"/>
    <property type="match status" value="1"/>
</dbReference>